<gene>
    <name evidence="1" type="ORF">ACCO45_009585</name>
</gene>
<proteinExistence type="predicted"/>
<comment type="caution">
    <text evidence="1">The sequence shown here is derived from an EMBL/GenBank/DDBJ whole genome shotgun (WGS) entry which is preliminary data.</text>
</comment>
<keyword evidence="2" id="KW-1185">Reference proteome</keyword>
<reference evidence="1" key="1">
    <citation type="submission" date="2024-12" db="EMBL/GenBank/DDBJ databases">
        <title>Comparative genomics and development of molecular markers within Purpureocillium lilacinum and among Purpureocillium species.</title>
        <authorList>
            <person name="Yeh Z.-Y."/>
            <person name="Ni N.-T."/>
            <person name="Lo P.-H."/>
            <person name="Mushyakhwo K."/>
            <person name="Lin C.-F."/>
            <person name="Nai Y.-S."/>
        </authorList>
    </citation>
    <scope>NUCLEOTIDE SEQUENCE</scope>
    <source>
        <strain evidence="1">NCHU-NPUST-175</strain>
    </source>
</reference>
<sequence length="156" mass="15968">MRACVLVVVDLCNTRRRKSRPRQKPGDLAVAPRTPSPAAAWGSSRANVIGVPRHTTGAMAPHGRLGRGLTQANKGATIDGVPGLPGNAASHHPACSSQCGTASPPTGLPTGVGATFVFPHSPHHLRLLAAAVCCLVSCAILHHTLSATTVDDANVD</sequence>
<evidence type="ECO:0000313" key="2">
    <source>
        <dbReference type="Proteomes" id="UP001638806"/>
    </source>
</evidence>
<dbReference type="Proteomes" id="UP001638806">
    <property type="component" value="Unassembled WGS sequence"/>
</dbReference>
<accession>A0ACC4DLM1</accession>
<dbReference type="EMBL" id="JBGNUJ010000008">
    <property type="protein sequence ID" value="KAL3956739.1"/>
    <property type="molecule type" value="Genomic_DNA"/>
</dbReference>
<evidence type="ECO:0000313" key="1">
    <source>
        <dbReference type="EMBL" id="KAL3956739.1"/>
    </source>
</evidence>
<name>A0ACC4DLM1_PURLI</name>
<protein>
    <submittedName>
        <fullName evidence="1">Uncharacterized protein</fullName>
    </submittedName>
</protein>
<organism evidence="1 2">
    <name type="scientific">Purpureocillium lilacinum</name>
    <name type="common">Paecilomyces lilacinus</name>
    <dbReference type="NCBI Taxonomy" id="33203"/>
    <lineage>
        <taxon>Eukaryota</taxon>
        <taxon>Fungi</taxon>
        <taxon>Dikarya</taxon>
        <taxon>Ascomycota</taxon>
        <taxon>Pezizomycotina</taxon>
        <taxon>Sordariomycetes</taxon>
        <taxon>Hypocreomycetidae</taxon>
        <taxon>Hypocreales</taxon>
        <taxon>Ophiocordycipitaceae</taxon>
        <taxon>Purpureocillium</taxon>
    </lineage>
</organism>